<protein>
    <submittedName>
        <fullName evidence="2">Uncharacterized protein</fullName>
    </submittedName>
</protein>
<keyword evidence="1" id="KW-1133">Transmembrane helix</keyword>
<evidence type="ECO:0000313" key="2">
    <source>
        <dbReference type="EMBL" id="SDW23761.1"/>
    </source>
</evidence>
<dbReference type="EMBL" id="FNNF01000007">
    <property type="protein sequence ID" value="SDW23761.1"/>
    <property type="molecule type" value="Genomic_DNA"/>
</dbReference>
<evidence type="ECO:0000256" key="1">
    <source>
        <dbReference type="SAM" id="Phobius"/>
    </source>
</evidence>
<dbReference type="AlphaFoldDB" id="A0A1H2RWA9"/>
<evidence type="ECO:0000313" key="3">
    <source>
        <dbReference type="Proteomes" id="UP000182429"/>
    </source>
</evidence>
<keyword evidence="1" id="KW-0472">Membrane</keyword>
<gene>
    <name evidence="2" type="ORF">SAMN04487759_10765</name>
</gene>
<name>A0A1H2RWA9_9FIRM</name>
<dbReference type="STRING" id="1630.SAMN05216514_11332"/>
<sequence>MKTLLLPVLLYLGALILYTAALIKGTMLFMLYGSICLVLGAVSMFFMLRNKK</sequence>
<proteinExistence type="predicted"/>
<dbReference type="RefSeq" id="WP_155266046.1">
    <property type="nucleotide sequence ID" value="NZ_FNNF01000007.1"/>
</dbReference>
<feature type="transmembrane region" description="Helical" evidence="1">
    <location>
        <begin position="29"/>
        <end position="48"/>
    </location>
</feature>
<accession>A0A1H2RWA9</accession>
<organism evidence="2 3">
    <name type="scientific">Kandleria vitulina</name>
    <dbReference type="NCBI Taxonomy" id="1630"/>
    <lineage>
        <taxon>Bacteria</taxon>
        <taxon>Bacillati</taxon>
        <taxon>Bacillota</taxon>
        <taxon>Erysipelotrichia</taxon>
        <taxon>Erysipelotrichales</taxon>
        <taxon>Coprobacillaceae</taxon>
        <taxon>Kandleria</taxon>
    </lineage>
</organism>
<reference evidence="2 3" key="1">
    <citation type="submission" date="2016-10" db="EMBL/GenBank/DDBJ databases">
        <authorList>
            <person name="de Groot N.N."/>
        </authorList>
    </citation>
    <scope>NUCLEOTIDE SEQUENCE [LARGE SCALE GENOMIC DNA]</scope>
    <source>
        <strain evidence="2 3">S3b</strain>
    </source>
</reference>
<dbReference type="Proteomes" id="UP000182429">
    <property type="component" value="Unassembled WGS sequence"/>
</dbReference>
<keyword evidence="1" id="KW-0812">Transmembrane</keyword>